<keyword evidence="1" id="KW-0812">Transmembrane</keyword>
<dbReference type="AlphaFoldDB" id="A0A553E041"/>
<proteinExistence type="predicted"/>
<name>A0A553E041_9FLAO</name>
<dbReference type="RefSeq" id="WP_144256886.1">
    <property type="nucleotide sequence ID" value="NZ_VJZT01000011.1"/>
</dbReference>
<keyword evidence="1" id="KW-0472">Membrane</keyword>
<evidence type="ECO:0000313" key="4">
    <source>
        <dbReference type="Proteomes" id="UP000316371"/>
    </source>
</evidence>
<keyword evidence="4" id="KW-1185">Reference proteome</keyword>
<organism evidence="3 4">
    <name type="scientific">Flavobacterium restrictum</name>
    <dbReference type="NCBI Taxonomy" id="2594428"/>
    <lineage>
        <taxon>Bacteria</taxon>
        <taxon>Pseudomonadati</taxon>
        <taxon>Bacteroidota</taxon>
        <taxon>Flavobacteriia</taxon>
        <taxon>Flavobacteriales</taxon>
        <taxon>Flavobacteriaceae</taxon>
        <taxon>Flavobacterium</taxon>
    </lineage>
</organism>
<evidence type="ECO:0000313" key="3">
    <source>
        <dbReference type="EMBL" id="TRX38380.1"/>
    </source>
</evidence>
<keyword evidence="1" id="KW-1133">Transmembrane helix</keyword>
<dbReference type="Pfam" id="PF11127">
    <property type="entry name" value="YgaP-like_TM"/>
    <property type="match status" value="1"/>
</dbReference>
<feature type="transmembrane region" description="Helical" evidence="1">
    <location>
        <begin position="34"/>
        <end position="54"/>
    </location>
</feature>
<reference evidence="3 4" key="1">
    <citation type="submission" date="2019-07" db="EMBL/GenBank/DDBJ databases">
        <title>Novel species of Flavobacterium.</title>
        <authorList>
            <person name="Liu Q."/>
            <person name="Xin Y.-H."/>
        </authorList>
    </citation>
    <scope>NUCLEOTIDE SEQUENCE [LARGE SCALE GENOMIC DNA]</scope>
    <source>
        <strain evidence="3 4">LB1R34</strain>
    </source>
</reference>
<dbReference type="InterPro" id="IPR021309">
    <property type="entry name" value="YgaP-like_TM"/>
</dbReference>
<accession>A0A553E041</accession>
<feature type="domain" description="Inner membrane protein YgaP-like transmembrane" evidence="2">
    <location>
        <begin position="2"/>
        <end position="59"/>
    </location>
</feature>
<evidence type="ECO:0000259" key="2">
    <source>
        <dbReference type="Pfam" id="PF11127"/>
    </source>
</evidence>
<dbReference type="EMBL" id="VJZT01000011">
    <property type="protein sequence ID" value="TRX38380.1"/>
    <property type="molecule type" value="Genomic_DNA"/>
</dbReference>
<gene>
    <name evidence="3" type="ORF">FNW21_11070</name>
</gene>
<dbReference type="Proteomes" id="UP000316371">
    <property type="component" value="Unassembled WGS sequence"/>
</dbReference>
<evidence type="ECO:0000256" key="1">
    <source>
        <dbReference type="SAM" id="Phobius"/>
    </source>
</evidence>
<comment type="caution">
    <text evidence="3">The sequence shown here is derived from an EMBL/GenBank/DDBJ whole genome shotgun (WGS) entry which is preliminary data.</text>
</comment>
<protein>
    <submittedName>
        <fullName evidence="3">DUF2892 domain-containing protein</fullName>
    </submittedName>
</protein>
<sequence length="60" mass="6669">MDKLIRVLIALILAFLFFTNTVTGSISILLLVLAFIFLATSFIGFCPLYVPFGISTQKKQ</sequence>